<dbReference type="RefSeq" id="WP_224125453.1">
    <property type="nucleotide sequence ID" value="NZ_JAIQZJ010000025.1"/>
</dbReference>
<dbReference type="Proteomes" id="UP000780875">
    <property type="component" value="Unassembled WGS sequence"/>
</dbReference>
<protein>
    <submittedName>
        <fullName evidence="1">Uncharacterized protein</fullName>
    </submittedName>
</protein>
<sequence length="89" mass="9822">MGGEPRAGTTRLPRAVWIDSTGMWNHNAGLPPSVGLLLEWRRGADPRGQPAWEGLVIWANSHREGTWSSGCTWIRAACIRPMAASDWRA</sequence>
<evidence type="ECO:0000313" key="1">
    <source>
        <dbReference type="EMBL" id="MBZ5741154.1"/>
    </source>
</evidence>
<evidence type="ECO:0000313" key="2">
    <source>
        <dbReference type="Proteomes" id="UP000780875"/>
    </source>
</evidence>
<accession>A0ABS7UJE6</accession>
<organism evidence="1 2">
    <name type="scientific">Nocardioides mangrovi</name>
    <dbReference type="NCBI Taxonomy" id="2874580"/>
    <lineage>
        <taxon>Bacteria</taxon>
        <taxon>Bacillati</taxon>
        <taxon>Actinomycetota</taxon>
        <taxon>Actinomycetes</taxon>
        <taxon>Propionibacteriales</taxon>
        <taxon>Nocardioidaceae</taxon>
        <taxon>Nocardioides</taxon>
    </lineage>
</organism>
<comment type="caution">
    <text evidence="1">The sequence shown here is derived from an EMBL/GenBank/DDBJ whole genome shotgun (WGS) entry which is preliminary data.</text>
</comment>
<keyword evidence="2" id="KW-1185">Reference proteome</keyword>
<gene>
    <name evidence="1" type="ORF">K8U61_23525</name>
</gene>
<dbReference type="EMBL" id="JAIQZJ010000025">
    <property type="protein sequence ID" value="MBZ5741154.1"/>
    <property type="molecule type" value="Genomic_DNA"/>
</dbReference>
<name>A0ABS7UJE6_9ACTN</name>
<proteinExistence type="predicted"/>
<reference evidence="1 2" key="1">
    <citation type="submission" date="2021-09" db="EMBL/GenBank/DDBJ databases">
        <title>Whole genome sequence of Nocardioides sp. GBK3QG-3.</title>
        <authorList>
            <person name="Tuo L."/>
        </authorList>
    </citation>
    <scope>NUCLEOTIDE SEQUENCE [LARGE SCALE GENOMIC DNA]</scope>
    <source>
        <strain evidence="1 2">GBK3QG-3</strain>
    </source>
</reference>